<evidence type="ECO:0000256" key="2">
    <source>
        <dbReference type="SAM" id="MobiDB-lite"/>
    </source>
</evidence>
<evidence type="ECO:0000256" key="1">
    <source>
        <dbReference type="SAM" id="Coils"/>
    </source>
</evidence>
<evidence type="ECO:0000313" key="4">
    <source>
        <dbReference type="Proteomes" id="UP000199068"/>
    </source>
</evidence>
<reference evidence="3 4" key="1">
    <citation type="submission" date="2016-10" db="EMBL/GenBank/DDBJ databases">
        <authorList>
            <person name="de Groot N.N."/>
        </authorList>
    </citation>
    <scope>NUCLEOTIDE SEQUENCE [LARGE SCALE GENOMIC DNA]</scope>
    <source>
        <strain evidence="3 4">DSM 797</strain>
    </source>
</reference>
<dbReference type="EMBL" id="FNGW01000001">
    <property type="protein sequence ID" value="SDL21867.1"/>
    <property type="molecule type" value="Genomic_DNA"/>
</dbReference>
<gene>
    <name evidence="3" type="ORF">SAMN04515677_101155</name>
</gene>
<keyword evidence="4" id="KW-1185">Reference proteome</keyword>
<feature type="region of interest" description="Disordered" evidence="2">
    <location>
        <begin position="94"/>
        <end position="126"/>
    </location>
</feature>
<sequence length="126" mass="14631">MRKRTRKTKKRYKREVICIFGLIVGLVLGIVISPKGISKKDFFKVSKELDYSKGKIIDLNRDIENLNDELSKLRQKEKSAKIWFELDDSMKQKIKEHVQQSEENENVGTDKLENDKAVDNESGMEG</sequence>
<dbReference type="RefSeq" id="WP_092721904.1">
    <property type="nucleotide sequence ID" value="NZ_FNGW01000001.1"/>
</dbReference>
<protein>
    <submittedName>
        <fullName evidence="3">Uncharacterized protein</fullName>
    </submittedName>
</protein>
<proteinExistence type="predicted"/>
<keyword evidence="1" id="KW-0175">Coiled coil</keyword>
<feature type="compositionally biased region" description="Basic and acidic residues" evidence="2">
    <location>
        <begin position="108"/>
        <end position="119"/>
    </location>
</feature>
<name>A0A1G9I9F2_9FIRM</name>
<accession>A0A1G9I9F2</accession>
<evidence type="ECO:0000313" key="3">
    <source>
        <dbReference type="EMBL" id="SDL21867.1"/>
    </source>
</evidence>
<dbReference type="AlphaFoldDB" id="A0A1G9I9F2"/>
<organism evidence="3 4">
    <name type="scientific">Romboutsia lituseburensis DSM 797</name>
    <dbReference type="NCBI Taxonomy" id="1121325"/>
    <lineage>
        <taxon>Bacteria</taxon>
        <taxon>Bacillati</taxon>
        <taxon>Bacillota</taxon>
        <taxon>Clostridia</taxon>
        <taxon>Peptostreptococcales</taxon>
        <taxon>Peptostreptococcaceae</taxon>
        <taxon>Romboutsia</taxon>
    </lineage>
</organism>
<feature type="coiled-coil region" evidence="1">
    <location>
        <begin position="49"/>
        <end position="76"/>
    </location>
</feature>
<dbReference type="Proteomes" id="UP000199068">
    <property type="component" value="Unassembled WGS sequence"/>
</dbReference>